<evidence type="ECO:0000256" key="4">
    <source>
        <dbReference type="ARBA" id="ARBA00022989"/>
    </source>
</evidence>
<protein>
    <submittedName>
        <fullName evidence="7">Uncharacterized protein</fullName>
    </submittedName>
</protein>
<feature type="transmembrane region" description="Helical" evidence="6">
    <location>
        <begin position="47"/>
        <end position="66"/>
    </location>
</feature>
<keyword evidence="2" id="KW-0813">Transport</keyword>
<dbReference type="PANTHER" id="PTHR23505">
    <property type="entry name" value="SPINSTER"/>
    <property type="match status" value="1"/>
</dbReference>
<comment type="caution">
    <text evidence="7">The sequence shown here is derived from an EMBL/GenBank/DDBJ whole genome shotgun (WGS) entry which is preliminary data.</text>
</comment>
<name>A0ABQ6MW64_9STRA</name>
<dbReference type="PANTHER" id="PTHR23505:SF79">
    <property type="entry name" value="PROTEIN SPINSTER"/>
    <property type="match status" value="1"/>
</dbReference>
<dbReference type="Gene3D" id="1.20.1250.20">
    <property type="entry name" value="MFS general substrate transporter like domains"/>
    <property type="match status" value="1"/>
</dbReference>
<feature type="transmembrane region" description="Helical" evidence="6">
    <location>
        <begin position="406"/>
        <end position="428"/>
    </location>
</feature>
<feature type="transmembrane region" description="Helical" evidence="6">
    <location>
        <begin position="286"/>
        <end position="309"/>
    </location>
</feature>
<accession>A0ABQ6MW64</accession>
<keyword evidence="8" id="KW-1185">Reference proteome</keyword>
<feature type="transmembrane region" description="Helical" evidence="6">
    <location>
        <begin position="249"/>
        <end position="280"/>
    </location>
</feature>
<evidence type="ECO:0000313" key="8">
    <source>
        <dbReference type="Proteomes" id="UP001165060"/>
    </source>
</evidence>
<dbReference type="InterPro" id="IPR036259">
    <property type="entry name" value="MFS_trans_sf"/>
</dbReference>
<keyword evidence="4 6" id="KW-1133">Transmembrane helix</keyword>
<organism evidence="7 8">
    <name type="scientific">Tetraparma gracilis</name>
    <dbReference type="NCBI Taxonomy" id="2962635"/>
    <lineage>
        <taxon>Eukaryota</taxon>
        <taxon>Sar</taxon>
        <taxon>Stramenopiles</taxon>
        <taxon>Ochrophyta</taxon>
        <taxon>Bolidophyceae</taxon>
        <taxon>Parmales</taxon>
        <taxon>Triparmaceae</taxon>
        <taxon>Tetraparma</taxon>
    </lineage>
</organism>
<sequence length="534" mass="57311">MLSNTTLFVYFTLINLLNFIDRGVIPGAITQVNAFITGRLDTSSPDAYLGLLQSAFVLGYSVSCVLSANALHRIRFTTLLAATLAIWIAAILGCGLSGEGEGSYWWLLFFRALSGVAEAAFQCVVPPLIQDRCNEDEAALEMNLSTTLDVGVLNAALFEEAALRPPGQPAPGKRKKKGKTGGAVWLSIYFTAIPIGVAIGYVFGSEIATHFTWRACFYLEAAAMLPLFLFLIVPTVWEEVVACCRQPVFLCICGSYAAFTGVLTSVSTFGASFVMALGLYTEETTASMVFGGLICVAGVVGTPIGGLMIEAIQLEEEEEEEGDAETSVVERDSVAEGREKSKLLDALLFRLNLVLIPGVLLLYPTCLVENKFLFIGFLLAGCTCLFVATAFFNLGCMLAVPAENRAFAIALLTFSIHAFGDVPAPVVVGFLKDAWAPSCRVNAAGEFDDPDKCRAEKGGIQLTIFATFCWMWVCVAFALGGQCIAKGRSRRAARAEAARLGKMTASSMAVHERVCEFRVQACDFVALGCPETAL</sequence>
<keyword evidence="5 6" id="KW-0472">Membrane</keyword>
<evidence type="ECO:0000313" key="7">
    <source>
        <dbReference type="EMBL" id="GMI34731.1"/>
    </source>
</evidence>
<reference evidence="7 8" key="1">
    <citation type="journal article" date="2023" name="Commun. Biol.">
        <title>Genome analysis of Parmales, the sister group of diatoms, reveals the evolutionary specialization of diatoms from phago-mixotrophs to photoautotrophs.</title>
        <authorList>
            <person name="Ban H."/>
            <person name="Sato S."/>
            <person name="Yoshikawa S."/>
            <person name="Yamada K."/>
            <person name="Nakamura Y."/>
            <person name="Ichinomiya M."/>
            <person name="Sato N."/>
            <person name="Blanc-Mathieu R."/>
            <person name="Endo H."/>
            <person name="Kuwata A."/>
            <person name="Ogata H."/>
        </authorList>
    </citation>
    <scope>NUCLEOTIDE SEQUENCE [LARGE SCALE GENOMIC DNA]</scope>
</reference>
<evidence type="ECO:0000256" key="2">
    <source>
        <dbReference type="ARBA" id="ARBA00022448"/>
    </source>
</evidence>
<gene>
    <name evidence="7" type="ORF">TeGR_g3753</name>
</gene>
<feature type="transmembrane region" description="Helical" evidence="6">
    <location>
        <begin position="372"/>
        <end position="394"/>
    </location>
</feature>
<evidence type="ECO:0000256" key="1">
    <source>
        <dbReference type="ARBA" id="ARBA00004141"/>
    </source>
</evidence>
<dbReference type="EMBL" id="BRYB01000655">
    <property type="protein sequence ID" value="GMI34731.1"/>
    <property type="molecule type" value="Genomic_DNA"/>
</dbReference>
<feature type="transmembrane region" description="Helical" evidence="6">
    <location>
        <begin position="78"/>
        <end position="98"/>
    </location>
</feature>
<feature type="transmembrane region" description="Helical" evidence="6">
    <location>
        <begin position="104"/>
        <end position="125"/>
    </location>
</feature>
<feature type="transmembrane region" description="Helical" evidence="6">
    <location>
        <begin position="460"/>
        <end position="481"/>
    </location>
</feature>
<feature type="transmembrane region" description="Helical" evidence="6">
    <location>
        <begin position="215"/>
        <end position="237"/>
    </location>
</feature>
<proteinExistence type="predicted"/>
<keyword evidence="3 6" id="KW-0812">Transmembrane</keyword>
<dbReference type="InterPro" id="IPR044770">
    <property type="entry name" value="MFS_spinster-like"/>
</dbReference>
<dbReference type="SUPFAM" id="SSF103473">
    <property type="entry name" value="MFS general substrate transporter"/>
    <property type="match status" value="2"/>
</dbReference>
<feature type="transmembrane region" description="Helical" evidence="6">
    <location>
        <begin position="183"/>
        <end position="203"/>
    </location>
</feature>
<dbReference type="Proteomes" id="UP001165060">
    <property type="component" value="Unassembled WGS sequence"/>
</dbReference>
<evidence type="ECO:0000256" key="6">
    <source>
        <dbReference type="SAM" id="Phobius"/>
    </source>
</evidence>
<evidence type="ECO:0000256" key="5">
    <source>
        <dbReference type="ARBA" id="ARBA00023136"/>
    </source>
</evidence>
<feature type="transmembrane region" description="Helical" evidence="6">
    <location>
        <begin position="347"/>
        <end position="366"/>
    </location>
</feature>
<comment type="subcellular location">
    <subcellularLocation>
        <location evidence="1">Membrane</location>
        <topology evidence="1">Multi-pass membrane protein</topology>
    </subcellularLocation>
</comment>
<evidence type="ECO:0000256" key="3">
    <source>
        <dbReference type="ARBA" id="ARBA00022692"/>
    </source>
</evidence>